<keyword evidence="2" id="KW-1185">Reference proteome</keyword>
<dbReference type="EMBL" id="LMAW01002662">
    <property type="protein sequence ID" value="KQK78470.1"/>
    <property type="molecule type" value="Genomic_DNA"/>
</dbReference>
<evidence type="ECO:0000313" key="1">
    <source>
        <dbReference type="EMBL" id="KQK78470.1"/>
    </source>
</evidence>
<comment type="caution">
    <text evidence="1">The sequence shown here is derived from an EMBL/GenBank/DDBJ whole genome shotgun (WGS) entry which is preliminary data.</text>
</comment>
<proteinExistence type="predicted"/>
<evidence type="ECO:0000313" key="2">
    <source>
        <dbReference type="Proteomes" id="UP000051836"/>
    </source>
</evidence>
<dbReference type="AlphaFoldDB" id="A0A0Q3TDC6"/>
<dbReference type="Proteomes" id="UP000051836">
    <property type="component" value="Unassembled WGS sequence"/>
</dbReference>
<sequence>MAEKRRMPTTSALLKKPQYCIKKKKKKSHYNPTDSNVLIVICHRTFIANTDNLWSRAILARGPLPCYEYILCEKQAKLIVMPVPLMFPAPLASGGTLPLNSEDIGSSPKQAHVLQ</sequence>
<protein>
    <submittedName>
        <fullName evidence="1">Uncharacterized protein</fullName>
    </submittedName>
</protein>
<name>A0A0Q3TDC6_AMAAE</name>
<reference evidence="1 2" key="1">
    <citation type="submission" date="2015-10" db="EMBL/GenBank/DDBJ databases">
        <authorList>
            <person name="Gilbert D.G."/>
        </authorList>
    </citation>
    <scope>NUCLEOTIDE SEQUENCE [LARGE SCALE GENOMIC DNA]</scope>
    <source>
        <strain evidence="1">FVVF132</strain>
    </source>
</reference>
<organism evidence="1 2">
    <name type="scientific">Amazona aestiva</name>
    <name type="common">Blue-fronted Amazon parrot</name>
    <dbReference type="NCBI Taxonomy" id="12930"/>
    <lineage>
        <taxon>Eukaryota</taxon>
        <taxon>Metazoa</taxon>
        <taxon>Chordata</taxon>
        <taxon>Craniata</taxon>
        <taxon>Vertebrata</taxon>
        <taxon>Euteleostomi</taxon>
        <taxon>Archelosauria</taxon>
        <taxon>Archosauria</taxon>
        <taxon>Dinosauria</taxon>
        <taxon>Saurischia</taxon>
        <taxon>Theropoda</taxon>
        <taxon>Coelurosauria</taxon>
        <taxon>Aves</taxon>
        <taxon>Neognathae</taxon>
        <taxon>Neoaves</taxon>
        <taxon>Telluraves</taxon>
        <taxon>Australaves</taxon>
        <taxon>Psittaciformes</taxon>
        <taxon>Psittacidae</taxon>
        <taxon>Amazona</taxon>
    </lineage>
</organism>
<gene>
    <name evidence="1" type="ORF">AAES_114894</name>
</gene>
<accession>A0A0Q3TDC6</accession>